<dbReference type="InterPro" id="IPR020472">
    <property type="entry name" value="WD40_PAC1"/>
</dbReference>
<dbReference type="InterPro" id="IPR001680">
    <property type="entry name" value="WD40_rpt"/>
</dbReference>
<name>A0A517NYL2_9BACT</name>
<dbReference type="EMBL" id="CP036526">
    <property type="protein sequence ID" value="QDT12208.1"/>
    <property type="molecule type" value="Genomic_DNA"/>
</dbReference>
<accession>A0A517NYL2</accession>
<gene>
    <name evidence="6" type="ORF">K239x_42170</name>
</gene>
<dbReference type="AlphaFoldDB" id="A0A517NYL2"/>
<dbReference type="PROSITE" id="PS50294">
    <property type="entry name" value="WD_REPEATS_REGION"/>
    <property type="match status" value="3"/>
</dbReference>
<keyword evidence="7" id="KW-1185">Reference proteome</keyword>
<keyword evidence="4" id="KW-0732">Signal</keyword>
<dbReference type="Pfam" id="PF00400">
    <property type="entry name" value="WD40"/>
    <property type="match status" value="4"/>
</dbReference>
<dbReference type="InterPro" id="IPR015943">
    <property type="entry name" value="WD40/YVTN_repeat-like_dom_sf"/>
</dbReference>
<dbReference type="PROSITE" id="PS50082">
    <property type="entry name" value="WD_REPEATS_2"/>
    <property type="match status" value="3"/>
</dbReference>
<dbReference type="InterPro" id="IPR011429">
    <property type="entry name" value="Cyt_c_Planctomycete-type"/>
</dbReference>
<evidence type="ECO:0000313" key="7">
    <source>
        <dbReference type="Proteomes" id="UP000319817"/>
    </source>
</evidence>
<evidence type="ECO:0000256" key="4">
    <source>
        <dbReference type="SAM" id="SignalP"/>
    </source>
</evidence>
<feature type="domain" description="Cytochrome C Planctomycete-type" evidence="5">
    <location>
        <begin position="38"/>
        <end position="95"/>
    </location>
</feature>
<dbReference type="PANTHER" id="PTHR19848">
    <property type="entry name" value="WD40 REPEAT PROTEIN"/>
    <property type="match status" value="1"/>
</dbReference>
<feature type="repeat" description="WD" evidence="3">
    <location>
        <begin position="306"/>
        <end position="347"/>
    </location>
</feature>
<evidence type="ECO:0000313" key="6">
    <source>
        <dbReference type="EMBL" id="QDT12208.1"/>
    </source>
</evidence>
<evidence type="ECO:0000256" key="1">
    <source>
        <dbReference type="ARBA" id="ARBA00022574"/>
    </source>
</evidence>
<dbReference type="Proteomes" id="UP000319817">
    <property type="component" value="Chromosome"/>
</dbReference>
<dbReference type="PRINTS" id="PR00320">
    <property type="entry name" value="GPROTEINBRPT"/>
</dbReference>
<keyword evidence="1 3" id="KW-0853">WD repeat</keyword>
<proteinExistence type="predicted"/>
<dbReference type="CDD" id="cd00200">
    <property type="entry name" value="WD40"/>
    <property type="match status" value="1"/>
</dbReference>
<feature type="signal peptide" evidence="4">
    <location>
        <begin position="1"/>
        <end position="20"/>
    </location>
</feature>
<dbReference type="OrthoDB" id="226265at2"/>
<dbReference type="Gene3D" id="2.130.10.10">
    <property type="entry name" value="YVTN repeat-like/Quinoprotein amine dehydrogenase"/>
    <property type="match status" value="1"/>
</dbReference>
<dbReference type="SMART" id="SM00320">
    <property type="entry name" value="WD40"/>
    <property type="match status" value="5"/>
</dbReference>
<reference evidence="6 7" key="1">
    <citation type="submission" date="2019-02" db="EMBL/GenBank/DDBJ databases">
        <title>Deep-cultivation of Planctomycetes and their phenomic and genomic characterization uncovers novel biology.</title>
        <authorList>
            <person name="Wiegand S."/>
            <person name="Jogler M."/>
            <person name="Boedeker C."/>
            <person name="Pinto D."/>
            <person name="Vollmers J."/>
            <person name="Rivas-Marin E."/>
            <person name="Kohn T."/>
            <person name="Peeters S.H."/>
            <person name="Heuer A."/>
            <person name="Rast P."/>
            <person name="Oberbeckmann S."/>
            <person name="Bunk B."/>
            <person name="Jeske O."/>
            <person name="Meyerdierks A."/>
            <person name="Storesund J.E."/>
            <person name="Kallscheuer N."/>
            <person name="Luecker S."/>
            <person name="Lage O.M."/>
            <person name="Pohl T."/>
            <person name="Merkel B.J."/>
            <person name="Hornburger P."/>
            <person name="Mueller R.-W."/>
            <person name="Bruemmer F."/>
            <person name="Labrenz M."/>
            <person name="Spormann A.M."/>
            <person name="Op den Camp H."/>
            <person name="Overmann J."/>
            <person name="Amann R."/>
            <person name="Jetten M.S.M."/>
            <person name="Mascher T."/>
            <person name="Medema M.H."/>
            <person name="Devos D.P."/>
            <person name="Kaster A.-K."/>
            <person name="Ovreas L."/>
            <person name="Rohde M."/>
            <person name="Galperin M.Y."/>
            <person name="Jogler C."/>
        </authorList>
    </citation>
    <scope>NUCLEOTIDE SEQUENCE [LARGE SCALE GENOMIC DNA]</scope>
    <source>
        <strain evidence="6 7">K23_9</strain>
    </source>
</reference>
<organism evidence="6 7">
    <name type="scientific">Stieleria marina</name>
    <dbReference type="NCBI Taxonomy" id="1930275"/>
    <lineage>
        <taxon>Bacteria</taxon>
        <taxon>Pseudomonadati</taxon>
        <taxon>Planctomycetota</taxon>
        <taxon>Planctomycetia</taxon>
        <taxon>Pirellulales</taxon>
        <taxon>Pirellulaceae</taxon>
        <taxon>Stieleria</taxon>
    </lineage>
</organism>
<dbReference type="InterPro" id="IPR019775">
    <property type="entry name" value="WD40_repeat_CS"/>
</dbReference>
<keyword evidence="2" id="KW-0677">Repeat</keyword>
<dbReference type="PANTHER" id="PTHR19848:SF8">
    <property type="entry name" value="F-BOX AND WD REPEAT DOMAIN CONTAINING 7"/>
    <property type="match status" value="1"/>
</dbReference>
<dbReference type="Pfam" id="PF07635">
    <property type="entry name" value="PSCyt1"/>
    <property type="match status" value="1"/>
</dbReference>
<dbReference type="RefSeq" id="WP_145419928.1">
    <property type="nucleotide sequence ID" value="NZ_CP036526.1"/>
</dbReference>
<dbReference type="InterPro" id="IPR036322">
    <property type="entry name" value="WD40_repeat_dom_sf"/>
</dbReference>
<dbReference type="SUPFAM" id="SSF50978">
    <property type="entry name" value="WD40 repeat-like"/>
    <property type="match status" value="1"/>
</dbReference>
<evidence type="ECO:0000256" key="2">
    <source>
        <dbReference type="ARBA" id="ARBA00022737"/>
    </source>
</evidence>
<evidence type="ECO:0000259" key="5">
    <source>
        <dbReference type="Pfam" id="PF07635"/>
    </source>
</evidence>
<protein>
    <submittedName>
        <fullName evidence="6">WD domain, G-beta repeat</fullName>
    </submittedName>
</protein>
<feature type="chain" id="PRO_5021701362" evidence="4">
    <location>
        <begin position="21"/>
        <end position="921"/>
    </location>
</feature>
<evidence type="ECO:0000256" key="3">
    <source>
        <dbReference type="PROSITE-ProRule" id="PRU00221"/>
    </source>
</evidence>
<feature type="repeat" description="WD" evidence="3">
    <location>
        <begin position="222"/>
        <end position="263"/>
    </location>
</feature>
<dbReference type="PROSITE" id="PS00678">
    <property type="entry name" value="WD_REPEATS_1"/>
    <property type="match status" value="1"/>
</dbReference>
<feature type="repeat" description="WD" evidence="3">
    <location>
        <begin position="264"/>
        <end position="305"/>
    </location>
</feature>
<sequence length="921" mass="99685" precursor="true">MRTPLFFLLASLLSVPALQAADKVDYVKDVLPILETYCIGCHNQDDAEGDFAMDSHAALMRGGESGIAITQGESQSSRMLLMVAGKVDPKMPPEDEVQPSEDEVSLLTAWIDQGAAGPEGKLPFKRTLRTPKIASDADGHWPITAVATSPSGELRAEARYAEVAIEDADGKPVATITTEHGKINSLAFSRDGSRLLIGSGVTGSYGSATVYATRTGQLQSEMIGHRDVLYAAVFSPDESIIATAGYDRVIKLWDSDTGEMMRELKGHNGAIFDLVFSPDGKVLVSGCADETVKVWSVASGQRLDTLGQPEGEVFAVDITNDGKFVIAGSADNRLRVWRLRSIDKPRTNPIVATRFVDESPLVAMDLSPDGTSLLVVSQGGNVKVIRTSDWSQAAVLAPLPDTASDITIDAKSNVALIAMMNGQIARRELPQGTAEKSIVADAVEPLYLDLGALGNLKESELRKQLADKMMSSDETVHVGRGVTIDGVIGQPGESDRFTWQASAGEVWAIDADGAKDSMIDPIVTILDAAGDPVLKIRLQAVRDSYFTFRGKDSKQVGDFRVFNWQEMNLKQYFYANGEVTRLWMHPRGPDSGFNVYPGEGNRWTYFGTTNTTHALGEPAYIVQPLAPGEEPVANGLPVFDIYYENDDDPMRISSTGSRVLFTAPSDGLFTARITDTRGDGGEAFGYQLAIRPAKPTFVPTVVPIKGSLRPGTGREFTVRVDRTDGYDGPVTFDVVDLPSSVKANTPLVIEPGQRYATGTLWIGKDGEKWDGEIEPEVVAWATINGQKVERRVGKIGGLTLGEHPSVIPRIMPTDRDTKPTEDWVLQVRRGETASARLVIDRKKGFDKEVSFGKELSGRNTSAGVYVDNIGLNGLIVLKNANERVFYLTADVSADPGKRSFFLTAKVDGNVTSHPITVEVLP</sequence>